<sequence length="164" mass="18851">MKKEGLNKAGDIFYLICRVSIGLFFFITGVNKLFNPVFQGYMLNTITKLGFSDPQLIAHFVAFNEALWGLLLLLGLLTRLSAFSLIVIMIVALVTKDIHSIPTALVPIDPKVGVRPMDNFTWLTYFFFLPQVLYIMLLGLFSFYGYRIFGIDYFLKRKKANPYW</sequence>
<dbReference type="Proteomes" id="UP000188947">
    <property type="component" value="Unassembled WGS sequence"/>
</dbReference>
<feature type="transmembrane region" description="Helical" evidence="7">
    <location>
        <begin position="83"/>
        <end position="102"/>
    </location>
</feature>
<comment type="caution">
    <text evidence="8">The sequence shown here is derived from an EMBL/GenBank/DDBJ whole genome shotgun (WGS) entry which is preliminary data.</text>
</comment>
<evidence type="ECO:0000256" key="7">
    <source>
        <dbReference type="SAM" id="Phobius"/>
    </source>
</evidence>
<organism evidence="8 9">
    <name type="scientific">Elizabethkingia meningoseptica</name>
    <name type="common">Chryseobacterium meningosepticum</name>
    <dbReference type="NCBI Taxonomy" id="238"/>
    <lineage>
        <taxon>Bacteria</taxon>
        <taxon>Pseudomonadati</taxon>
        <taxon>Bacteroidota</taxon>
        <taxon>Flavobacteriia</taxon>
        <taxon>Flavobacteriales</taxon>
        <taxon>Weeksellaceae</taxon>
        <taxon>Elizabethkingia</taxon>
    </lineage>
</organism>
<keyword evidence="5 7" id="KW-1133">Transmembrane helix</keyword>
<accession>A0A1V3U1H4</accession>
<dbReference type="PANTHER" id="PTHR33452">
    <property type="entry name" value="OXIDOREDUCTASE CATD-RELATED"/>
    <property type="match status" value="1"/>
</dbReference>
<dbReference type="InterPro" id="IPR051907">
    <property type="entry name" value="DoxX-like_oxidoreductase"/>
</dbReference>
<evidence type="ECO:0000256" key="4">
    <source>
        <dbReference type="ARBA" id="ARBA00022692"/>
    </source>
</evidence>
<gene>
    <name evidence="8" type="ORF">BMF97_08285</name>
</gene>
<dbReference type="PANTHER" id="PTHR33452:SF1">
    <property type="entry name" value="INNER MEMBRANE PROTEIN YPHA-RELATED"/>
    <property type="match status" value="1"/>
</dbReference>
<keyword evidence="9" id="KW-1185">Reference proteome</keyword>
<dbReference type="AlphaFoldDB" id="A0A1V3U1H4"/>
<keyword evidence="3" id="KW-1003">Cell membrane</keyword>
<comment type="similarity">
    <text evidence="2">Belongs to the DoxX family.</text>
</comment>
<keyword evidence="6 7" id="KW-0472">Membrane</keyword>
<dbReference type="EMBL" id="MPOG01000008">
    <property type="protein sequence ID" value="OOH96336.1"/>
    <property type="molecule type" value="Genomic_DNA"/>
</dbReference>
<dbReference type="eggNOG" id="COG2259">
    <property type="taxonomic scope" value="Bacteria"/>
</dbReference>
<reference evidence="8 9" key="1">
    <citation type="submission" date="2016-11" db="EMBL/GenBank/DDBJ databases">
        <title>Genome sequence and comparative genomic analysis of clinical strain Elizabethkingia meningoseptica 61421 PRCM.</title>
        <authorList>
            <person name="Wang M."/>
            <person name="Hu S."/>
            <person name="Cao L."/>
            <person name="Jiang T."/>
            <person name="Zhou Y."/>
            <person name="Ming D."/>
        </authorList>
    </citation>
    <scope>NUCLEOTIDE SEQUENCE [LARGE SCALE GENOMIC DNA]</scope>
    <source>
        <strain evidence="8 9">61421 PRCM</strain>
    </source>
</reference>
<dbReference type="InterPro" id="IPR032808">
    <property type="entry name" value="DoxX"/>
</dbReference>
<evidence type="ECO:0000256" key="1">
    <source>
        <dbReference type="ARBA" id="ARBA00004651"/>
    </source>
</evidence>
<protein>
    <submittedName>
        <fullName evidence="8">DoxX family membrane protein</fullName>
    </submittedName>
</protein>
<evidence type="ECO:0000256" key="2">
    <source>
        <dbReference type="ARBA" id="ARBA00006679"/>
    </source>
</evidence>
<keyword evidence="4 7" id="KW-0812">Transmembrane</keyword>
<evidence type="ECO:0000256" key="3">
    <source>
        <dbReference type="ARBA" id="ARBA00022475"/>
    </source>
</evidence>
<comment type="subcellular location">
    <subcellularLocation>
        <location evidence="1">Cell membrane</location>
        <topology evidence="1">Multi-pass membrane protein</topology>
    </subcellularLocation>
</comment>
<evidence type="ECO:0000313" key="8">
    <source>
        <dbReference type="EMBL" id="OOH96336.1"/>
    </source>
</evidence>
<evidence type="ECO:0000313" key="9">
    <source>
        <dbReference type="Proteomes" id="UP000188947"/>
    </source>
</evidence>
<proteinExistence type="inferred from homology"/>
<feature type="transmembrane region" description="Helical" evidence="7">
    <location>
        <begin position="56"/>
        <end position="76"/>
    </location>
</feature>
<dbReference type="OrthoDB" id="1255017at2"/>
<dbReference type="KEGG" id="emg:BBD33_11555"/>
<dbReference type="RefSeq" id="WP_016199118.1">
    <property type="nucleotide sequence ID" value="NZ_CP014338.1"/>
</dbReference>
<dbReference type="GO" id="GO:0005886">
    <property type="term" value="C:plasma membrane"/>
    <property type="evidence" value="ECO:0007669"/>
    <property type="project" value="UniProtKB-SubCell"/>
</dbReference>
<name>A0A1V3U1H4_ELIME</name>
<evidence type="ECO:0000256" key="5">
    <source>
        <dbReference type="ARBA" id="ARBA00022989"/>
    </source>
</evidence>
<feature type="transmembrane region" description="Helical" evidence="7">
    <location>
        <begin position="12"/>
        <end position="34"/>
    </location>
</feature>
<evidence type="ECO:0000256" key="6">
    <source>
        <dbReference type="ARBA" id="ARBA00023136"/>
    </source>
</evidence>
<feature type="transmembrane region" description="Helical" evidence="7">
    <location>
        <begin position="122"/>
        <end position="149"/>
    </location>
</feature>
<dbReference type="GeneID" id="48542338"/>
<dbReference type="Pfam" id="PF07681">
    <property type="entry name" value="DoxX"/>
    <property type="match status" value="1"/>
</dbReference>